<dbReference type="AlphaFoldDB" id="W9J4N1"/>
<protein>
    <submittedName>
        <fullName evidence="1">Uncharacterized protein</fullName>
    </submittedName>
</protein>
<gene>
    <name evidence="1" type="ORF">FOYG_03717</name>
</gene>
<dbReference type="Proteomes" id="UP000030753">
    <property type="component" value="Unassembled WGS sequence"/>
</dbReference>
<evidence type="ECO:0000313" key="1">
    <source>
        <dbReference type="EMBL" id="EWY99766.1"/>
    </source>
</evidence>
<organism evidence="1 2">
    <name type="scientific">Fusarium oxysporum NRRL 32931</name>
    <dbReference type="NCBI Taxonomy" id="660029"/>
    <lineage>
        <taxon>Eukaryota</taxon>
        <taxon>Fungi</taxon>
        <taxon>Dikarya</taxon>
        <taxon>Ascomycota</taxon>
        <taxon>Pezizomycotina</taxon>
        <taxon>Sordariomycetes</taxon>
        <taxon>Hypocreomycetidae</taxon>
        <taxon>Hypocreales</taxon>
        <taxon>Nectriaceae</taxon>
        <taxon>Fusarium</taxon>
        <taxon>Fusarium oxysporum species complex</taxon>
    </lineage>
</organism>
<reference evidence="1 2" key="1">
    <citation type="submission" date="2011-06" db="EMBL/GenBank/DDBJ databases">
        <title>The Genome Sequence of Fusarium oxysporum FOSC 3-a.</title>
        <authorList>
            <consortium name="The Broad Institute Genome Sequencing Platform"/>
            <person name="Ma L.-J."/>
            <person name="Gale L.R."/>
            <person name="Schwartz D.C."/>
            <person name="Zhou S."/>
            <person name="Corby-Kistler H."/>
            <person name="Young S.K."/>
            <person name="Zeng Q."/>
            <person name="Gargeya S."/>
            <person name="Fitzgerald M."/>
            <person name="Haas B."/>
            <person name="Abouelleil A."/>
            <person name="Alvarado L."/>
            <person name="Arachchi H.M."/>
            <person name="Berlin A."/>
            <person name="Brown A."/>
            <person name="Chapman S.B."/>
            <person name="Chen Z."/>
            <person name="Dunbar C."/>
            <person name="Freedman E."/>
            <person name="Gearin G."/>
            <person name="Gellesch M."/>
            <person name="Goldberg J."/>
            <person name="Griggs A."/>
            <person name="Gujja S."/>
            <person name="Heiman D."/>
            <person name="Howarth C."/>
            <person name="Larson L."/>
            <person name="Lui A."/>
            <person name="MacDonald P.J.P."/>
            <person name="Mehta T."/>
            <person name="Montmayeur A."/>
            <person name="Murphy C."/>
            <person name="Neiman D."/>
            <person name="Pearson M."/>
            <person name="Priest M."/>
            <person name="Roberts A."/>
            <person name="Saif S."/>
            <person name="Shea T."/>
            <person name="Shenoy N."/>
            <person name="Sisk P."/>
            <person name="Stolte C."/>
            <person name="Sykes S."/>
            <person name="Wortman J."/>
            <person name="Nusbaum C."/>
            <person name="Birren B."/>
        </authorList>
    </citation>
    <scope>NUCLEOTIDE SEQUENCE [LARGE SCALE GENOMIC DNA]</scope>
    <source>
        <strain evidence="2">FOSC 3-a</strain>
    </source>
</reference>
<dbReference type="EMBL" id="JH717840">
    <property type="protein sequence ID" value="EWY99766.1"/>
    <property type="molecule type" value="Genomic_DNA"/>
</dbReference>
<proteinExistence type="predicted"/>
<sequence length="51" mass="5959">MSSELIQPLDKNYCGIVIENTYGDRQRVVDDTKPRSWIWWESVCPSTPTRS</sequence>
<dbReference type="HOGENOM" id="CLU_3106367_0_0_1"/>
<evidence type="ECO:0000313" key="2">
    <source>
        <dbReference type="Proteomes" id="UP000030753"/>
    </source>
</evidence>
<accession>W9J4N1</accession>
<name>W9J4N1_FUSOX</name>